<feature type="compositionally biased region" description="Low complexity" evidence="1">
    <location>
        <begin position="1114"/>
        <end position="1123"/>
    </location>
</feature>
<feature type="compositionally biased region" description="Low complexity" evidence="1">
    <location>
        <begin position="987"/>
        <end position="1004"/>
    </location>
</feature>
<evidence type="ECO:0000313" key="4">
    <source>
        <dbReference type="Proteomes" id="UP000190776"/>
    </source>
</evidence>
<feature type="region of interest" description="Disordered" evidence="1">
    <location>
        <begin position="509"/>
        <end position="534"/>
    </location>
</feature>
<dbReference type="Pfam" id="PF00041">
    <property type="entry name" value="fn3"/>
    <property type="match status" value="1"/>
</dbReference>
<dbReference type="Proteomes" id="UP000190776">
    <property type="component" value="Unassembled WGS sequence"/>
</dbReference>
<feature type="region of interest" description="Disordered" evidence="1">
    <location>
        <begin position="331"/>
        <end position="363"/>
    </location>
</feature>
<feature type="region of interest" description="Disordered" evidence="1">
    <location>
        <begin position="913"/>
        <end position="1224"/>
    </location>
</feature>
<feature type="compositionally biased region" description="Basic and acidic residues" evidence="1">
    <location>
        <begin position="1168"/>
        <end position="1178"/>
    </location>
</feature>
<feature type="compositionally biased region" description="Polar residues" evidence="1">
    <location>
        <begin position="845"/>
        <end position="854"/>
    </location>
</feature>
<dbReference type="AlphaFoldDB" id="A0A1S8B5C9"/>
<feature type="compositionally biased region" description="Polar residues" evidence="1">
    <location>
        <begin position="786"/>
        <end position="799"/>
    </location>
</feature>
<feature type="region of interest" description="Disordered" evidence="1">
    <location>
        <begin position="380"/>
        <end position="401"/>
    </location>
</feature>
<evidence type="ECO:0000313" key="3">
    <source>
        <dbReference type="EMBL" id="OMP82578.1"/>
    </source>
</evidence>
<feature type="region of interest" description="Disordered" evidence="1">
    <location>
        <begin position="598"/>
        <end position="901"/>
    </location>
</feature>
<organism evidence="3 4">
    <name type="scientific">Diplodia seriata</name>
    <dbReference type="NCBI Taxonomy" id="420778"/>
    <lineage>
        <taxon>Eukaryota</taxon>
        <taxon>Fungi</taxon>
        <taxon>Dikarya</taxon>
        <taxon>Ascomycota</taxon>
        <taxon>Pezizomycotina</taxon>
        <taxon>Dothideomycetes</taxon>
        <taxon>Dothideomycetes incertae sedis</taxon>
        <taxon>Botryosphaeriales</taxon>
        <taxon>Botryosphaeriaceae</taxon>
        <taxon>Diplodia</taxon>
    </lineage>
</organism>
<feature type="compositionally biased region" description="Basic and acidic residues" evidence="1">
    <location>
        <begin position="1124"/>
        <end position="1133"/>
    </location>
</feature>
<dbReference type="SMART" id="SM00060">
    <property type="entry name" value="FN3"/>
    <property type="match status" value="1"/>
</dbReference>
<dbReference type="InterPro" id="IPR036116">
    <property type="entry name" value="FN3_sf"/>
</dbReference>
<name>A0A1S8B5C9_9PEZI</name>
<reference evidence="3 4" key="1">
    <citation type="submission" date="2017-01" db="EMBL/GenBank/DDBJ databases">
        <title>Draft genome sequence of Diplodia seriata F98.1, a fungal species involved in grapevine trunk diseases.</title>
        <authorList>
            <person name="Robert-Siegwald G."/>
            <person name="Vallet J."/>
            <person name="Abou-Mansour E."/>
            <person name="Xu J."/>
            <person name="Rey P."/>
            <person name="Bertsch C."/>
            <person name="Rego C."/>
            <person name="Larignon P."/>
            <person name="Fontaine F."/>
            <person name="Lebrun M.-H."/>
        </authorList>
    </citation>
    <scope>NUCLEOTIDE SEQUENCE [LARGE SCALE GENOMIC DNA]</scope>
    <source>
        <strain evidence="3 4">F98.1</strain>
    </source>
</reference>
<comment type="caution">
    <text evidence="3">The sequence shown here is derived from an EMBL/GenBank/DDBJ whole genome shotgun (WGS) entry which is preliminary data.</text>
</comment>
<dbReference type="EMBL" id="MSZU01000114">
    <property type="protein sequence ID" value="OMP82578.1"/>
    <property type="molecule type" value="Genomic_DNA"/>
</dbReference>
<proteinExistence type="predicted"/>
<dbReference type="InterPro" id="IPR003961">
    <property type="entry name" value="FN3_dom"/>
</dbReference>
<evidence type="ECO:0000259" key="2">
    <source>
        <dbReference type="PROSITE" id="PS50853"/>
    </source>
</evidence>
<feature type="compositionally biased region" description="Low complexity" evidence="1">
    <location>
        <begin position="1149"/>
        <end position="1161"/>
    </location>
</feature>
<feature type="domain" description="Fibronectin type-III" evidence="2">
    <location>
        <begin position="81"/>
        <end position="170"/>
    </location>
</feature>
<feature type="compositionally biased region" description="Basic and acidic residues" evidence="1">
    <location>
        <begin position="609"/>
        <end position="631"/>
    </location>
</feature>
<dbReference type="STRING" id="420778.A0A1S8B5C9"/>
<dbReference type="CDD" id="cd00063">
    <property type="entry name" value="FN3"/>
    <property type="match status" value="1"/>
</dbReference>
<feature type="compositionally biased region" description="Polar residues" evidence="1">
    <location>
        <begin position="1036"/>
        <end position="1055"/>
    </location>
</feature>
<accession>A0A1S8B5C9</accession>
<evidence type="ECO:0000256" key="1">
    <source>
        <dbReference type="SAM" id="MobiDB-lite"/>
    </source>
</evidence>
<feature type="compositionally biased region" description="Pro residues" evidence="1">
    <location>
        <begin position="932"/>
        <end position="942"/>
    </location>
</feature>
<dbReference type="Gene3D" id="2.60.40.10">
    <property type="entry name" value="Immunoglobulins"/>
    <property type="match status" value="1"/>
</dbReference>
<feature type="region of interest" description="Disordered" evidence="1">
    <location>
        <begin position="211"/>
        <end position="278"/>
    </location>
</feature>
<dbReference type="OrthoDB" id="5572782at2759"/>
<dbReference type="SUPFAM" id="SSF49265">
    <property type="entry name" value="Fibronectin type III"/>
    <property type="match status" value="1"/>
</dbReference>
<feature type="compositionally biased region" description="Basic and acidic residues" evidence="1">
    <location>
        <begin position="389"/>
        <end position="401"/>
    </location>
</feature>
<gene>
    <name evidence="3" type="ORF">BK809_0006888</name>
</gene>
<protein>
    <recommendedName>
        <fullName evidence="2">Fibronectin type-III domain-containing protein</fullName>
    </recommendedName>
</protein>
<feature type="compositionally biased region" description="Low complexity" evidence="1">
    <location>
        <begin position="658"/>
        <end position="672"/>
    </location>
</feature>
<dbReference type="InterPro" id="IPR013783">
    <property type="entry name" value="Ig-like_fold"/>
</dbReference>
<sequence length="1224" mass="132390">MPSPELVAHFPVSAAGMEPLEALASAPSLTALATCAALLWCACRMPVPRLQLLTRLRLVYRAWLVMVIKEDDLIKLLGLDVPAAPQVSLAAIKADGAIFHWEPAEPRSSIQAYQIKINGVFVVEEVGPKDTSVNVANLKPGTAYTLRVIAINHHNFHTQSEPLRFRTKPPSSDDFFDFAAYNRAVEIANDDEHEHDEKWWVEPKITPCKGFLEPTSPLPTPSDMVRSQSNSTSHPRRATTGRRNSPANSSAYQQADDSADDAKSGETEAQLQAEGDKLRSDIAVTRKAIDEEEKGFKDQKDVFNAKHNELKDELARKTAASSELRKEVVNLEKENQRAQAKKTAEEKSLDKKLNERKKMQDDVQRFKSEMDDMAGEIERIGQQQVDYQKSSEQKAVELRDKHSEELGAIKALEDSVRETGIQNRILEEERKKFEGAEGDIDAELRAQWAEEERQWSDRIRGLQQRYQTAWATLQAADRTYNEAQNQLQILSNRAANQPQVFRQPPVLDAAPSRRTSQRRRHHAGSIGQDSFSATPGFPVTTAPYNNNSISSISPIVISESPFFNFANGAVPIANRESSFSAAEIEMLTGGAPMSPNAGALLPSDLFSNETDRSADEGESDFKPDFDGDRDSSGSLGGAPDALAIPGLGAHQARETGNRSPSSPASAQSRSPSLFASPRGSSNQLPIGYPPQDSGKDTDALSVKSLSGSARHVGGSMLQSRFGQLFSRQRGKTLSDEGPALGSLKPSQSHSVPRTDPADLDPIGTQRRRGSHSGGSSWMDSMAKPFRSSTGPSTVSPSHVQTRKRGFKLFPGKEDESSWPPAFGMERPSSPRPGSTRSFGDMNQLPRPSTESSQRFGWGPAEPPAQRSSPLNTAVELGYNTMSGFSRHPSRRPSIQYHNSSTGLGYEDVVEDNYDFAPVTRSPPQAPIGTRPPSQPQPTPATPPSGKLNPAAPVFKGPWACSAGKNGTERPENSESKSQSFDAAENPFSSATATTDFATSVSSTVPSVERPESPVDVLANLDVSPISMRKSRDGRASTVTSNAETASLSLSASWSPRASLDRSESRNTSESLTGASSVGKESWMSKLSRKGSSSKFQLPGFGSISGGSSGKEKGSSASSFFSRSPRVDKDHNNDDRDDESAAGTEPPTPSFVSSFANSAASSPYIGGGERSKEEKKADRSSGLSWSSLRRKKKSSEKAPSINESIASERGEEDEGGAEGLGVSGA</sequence>
<dbReference type="PROSITE" id="PS50853">
    <property type="entry name" value="FN3"/>
    <property type="match status" value="1"/>
</dbReference>